<name>A0ACC2PYE4_9HYME</name>
<sequence length="569" mass="65727">MVHRIDFTSGVVLDHGTYIKSNESSKDEKWVCRAHTYEIEEAEESSSYRRPPIASETNNNEFSESIDLNGRIITKRTPLQDFYAHQCIFITGGTGFLGKILIEKLLRSCSDLTRIYLLVRPKKEKSVESRMEDLFKDPIYDRLREEMPKFHHKVVAVAGDCTIQGLGLSTSDRDSLMRDVSIVFHVAATVRFDEKLKLATAINVQSTADVISLCKDMEKLKAFVHVSTAYANCISREIKEKFYEYPITNDELLSIVNCLPDETINEICPRLISPWPNTYAFTKAIAEDLVRTKNKSLPMGIFRPGIVISTAHEPIPGWIDNFYGPTGIAAGVATGVLRTMHCDPKVSANIVPVDLTVNSLIASAWDVAMQTGRRDEDMLIYNFVSAVDAPFTWEDFRTTNTKYANEYPLSNAIWYLSFNMNKHKFVNAIYVVLLHLMPAAVIDIVSVCVGRKPRLLKTYEKIHKFSSVISYFSTREWNFSNDNVRDMWERLDPRDKQMFYFTMRGFDWQEYFKNYIKGIRVYLFKDDLKNVDDCRKKWQRMYWMHQIVKGLVASFGFWFLWKAFSSVFK</sequence>
<dbReference type="Proteomes" id="UP001239111">
    <property type="component" value="Chromosome 1"/>
</dbReference>
<proteinExistence type="predicted"/>
<protein>
    <submittedName>
        <fullName evidence="1">Uncharacterized protein</fullName>
    </submittedName>
</protein>
<reference evidence="1" key="1">
    <citation type="submission" date="2023-04" db="EMBL/GenBank/DDBJ databases">
        <title>A chromosome-level genome assembly of the parasitoid wasp Eretmocerus hayati.</title>
        <authorList>
            <person name="Zhong Y."/>
            <person name="Liu S."/>
            <person name="Liu Y."/>
        </authorList>
    </citation>
    <scope>NUCLEOTIDE SEQUENCE</scope>
    <source>
        <strain evidence="1">ZJU_SS_LIU_2023</strain>
    </source>
</reference>
<keyword evidence="2" id="KW-1185">Reference proteome</keyword>
<evidence type="ECO:0000313" key="2">
    <source>
        <dbReference type="Proteomes" id="UP001239111"/>
    </source>
</evidence>
<dbReference type="EMBL" id="CM056741">
    <property type="protein sequence ID" value="KAJ8688430.1"/>
    <property type="molecule type" value="Genomic_DNA"/>
</dbReference>
<organism evidence="1 2">
    <name type="scientific">Eretmocerus hayati</name>
    <dbReference type="NCBI Taxonomy" id="131215"/>
    <lineage>
        <taxon>Eukaryota</taxon>
        <taxon>Metazoa</taxon>
        <taxon>Ecdysozoa</taxon>
        <taxon>Arthropoda</taxon>
        <taxon>Hexapoda</taxon>
        <taxon>Insecta</taxon>
        <taxon>Pterygota</taxon>
        <taxon>Neoptera</taxon>
        <taxon>Endopterygota</taxon>
        <taxon>Hymenoptera</taxon>
        <taxon>Apocrita</taxon>
        <taxon>Proctotrupomorpha</taxon>
        <taxon>Chalcidoidea</taxon>
        <taxon>Aphelinidae</taxon>
        <taxon>Aphelininae</taxon>
        <taxon>Eretmocerus</taxon>
    </lineage>
</organism>
<comment type="caution">
    <text evidence="1">The sequence shown here is derived from an EMBL/GenBank/DDBJ whole genome shotgun (WGS) entry which is preliminary data.</text>
</comment>
<evidence type="ECO:0000313" key="1">
    <source>
        <dbReference type="EMBL" id="KAJ8688430.1"/>
    </source>
</evidence>
<accession>A0ACC2PYE4</accession>
<gene>
    <name evidence="1" type="ORF">QAD02_024225</name>
</gene>